<keyword evidence="1" id="KW-1133">Transmembrane helix</keyword>
<dbReference type="RefSeq" id="WP_234760700.1">
    <property type="nucleotide sequence ID" value="NZ_JAKEIP010000005.1"/>
</dbReference>
<evidence type="ECO:0000313" key="2">
    <source>
        <dbReference type="EMBL" id="MCF1592388.1"/>
    </source>
</evidence>
<protein>
    <submittedName>
        <fullName evidence="2">Uncharacterized protein</fullName>
    </submittedName>
</protein>
<feature type="transmembrane region" description="Helical" evidence="1">
    <location>
        <begin position="48"/>
        <end position="72"/>
    </location>
</feature>
<evidence type="ECO:0000256" key="1">
    <source>
        <dbReference type="SAM" id="Phobius"/>
    </source>
</evidence>
<reference evidence="2" key="1">
    <citation type="submission" date="2022-01" db="EMBL/GenBank/DDBJ databases">
        <title>Draft Genome Sequences of Seven Type Strains of the Genus Streptomyces.</title>
        <authorList>
            <person name="Aziz S."/>
            <person name="Coretto E."/>
            <person name="Chronakova A."/>
            <person name="Sproer C."/>
            <person name="Huber K."/>
            <person name="Nouioui I."/>
            <person name="Gross H."/>
        </authorList>
    </citation>
    <scope>NUCLEOTIDE SEQUENCE</scope>
    <source>
        <strain evidence="2">DSM 103493</strain>
    </source>
</reference>
<gene>
    <name evidence="2" type="ORF">L0P92_02230</name>
</gene>
<keyword evidence="3" id="KW-1185">Reference proteome</keyword>
<keyword evidence="1" id="KW-0812">Transmembrane</keyword>
<dbReference type="EMBL" id="JAKEIP010000005">
    <property type="protein sequence ID" value="MCF1592388.1"/>
    <property type="molecule type" value="Genomic_DNA"/>
</dbReference>
<keyword evidence="1" id="KW-0472">Membrane</keyword>
<organism evidence="2 3">
    <name type="scientific">Streptomyces muensis</name>
    <dbReference type="NCBI Taxonomy" id="1077944"/>
    <lineage>
        <taxon>Bacteria</taxon>
        <taxon>Bacillati</taxon>
        <taxon>Actinomycetota</taxon>
        <taxon>Actinomycetes</taxon>
        <taxon>Kitasatosporales</taxon>
        <taxon>Streptomycetaceae</taxon>
        <taxon>Streptomyces</taxon>
    </lineage>
</organism>
<sequence length="82" mass="8917">MTPSALLMLWLANWLVMSAVTVFFVKNRPAGSASSSPDLWGLEDNVPGLVALLLVAWPVALFRIAPAVFPLPPRRSDASSRR</sequence>
<dbReference type="AlphaFoldDB" id="A0A9X1PSP3"/>
<proteinExistence type="predicted"/>
<dbReference type="Proteomes" id="UP001139384">
    <property type="component" value="Unassembled WGS sequence"/>
</dbReference>
<accession>A0A9X1PSP3</accession>
<comment type="caution">
    <text evidence="2">The sequence shown here is derived from an EMBL/GenBank/DDBJ whole genome shotgun (WGS) entry which is preliminary data.</text>
</comment>
<name>A0A9X1PSP3_STRM4</name>
<evidence type="ECO:0000313" key="3">
    <source>
        <dbReference type="Proteomes" id="UP001139384"/>
    </source>
</evidence>